<comment type="caution">
    <text evidence="2">The sequence shown here is derived from an EMBL/GenBank/DDBJ whole genome shotgun (WGS) entry which is preliminary data.</text>
</comment>
<evidence type="ECO:0008006" key="4">
    <source>
        <dbReference type="Google" id="ProtNLM"/>
    </source>
</evidence>
<organism evidence="2 3">
    <name type="scientific">Vineibacter terrae</name>
    <dbReference type="NCBI Taxonomy" id="2586908"/>
    <lineage>
        <taxon>Bacteria</taxon>
        <taxon>Pseudomonadati</taxon>
        <taxon>Pseudomonadota</taxon>
        <taxon>Alphaproteobacteria</taxon>
        <taxon>Hyphomicrobiales</taxon>
        <taxon>Vineibacter</taxon>
    </lineage>
</organism>
<dbReference type="EMBL" id="VDUZ01000018">
    <property type="protein sequence ID" value="TXL74406.1"/>
    <property type="molecule type" value="Genomic_DNA"/>
</dbReference>
<proteinExistence type="predicted"/>
<accession>A0A5C8PM70</accession>
<keyword evidence="3" id="KW-1185">Reference proteome</keyword>
<dbReference type="RefSeq" id="WP_147848085.1">
    <property type="nucleotide sequence ID" value="NZ_VDUZ01000018.1"/>
</dbReference>
<evidence type="ECO:0000313" key="3">
    <source>
        <dbReference type="Proteomes" id="UP000321638"/>
    </source>
</evidence>
<evidence type="ECO:0000256" key="1">
    <source>
        <dbReference type="SAM" id="SignalP"/>
    </source>
</evidence>
<protein>
    <recommendedName>
        <fullName evidence="4">DUF4148 domain-containing protein</fullName>
    </recommendedName>
</protein>
<evidence type="ECO:0000313" key="2">
    <source>
        <dbReference type="EMBL" id="TXL74406.1"/>
    </source>
</evidence>
<dbReference type="AlphaFoldDB" id="A0A5C8PM70"/>
<keyword evidence="1" id="KW-0732">Signal</keyword>
<gene>
    <name evidence="2" type="ORF">FHP25_16680</name>
</gene>
<name>A0A5C8PM70_9HYPH</name>
<sequence length="130" mass="14287">MSSIVFRAAPLAMLGALAVAGFSSTASAQGLNTGAYGGTGAYGTRTPYVDAREHYQQDRIFAGARNGSLTPREFRHLEGGEYRIRAAEARARSDGVVTPAERARLNGMLDRESRAIYRQRHDAQRVGWWR</sequence>
<feature type="chain" id="PRO_5022724530" description="DUF4148 domain-containing protein" evidence="1">
    <location>
        <begin position="29"/>
        <end position="130"/>
    </location>
</feature>
<reference evidence="2 3" key="1">
    <citation type="submission" date="2019-06" db="EMBL/GenBank/DDBJ databases">
        <title>New taxonomy in bacterial strain CC-CFT640, isolated from vineyard.</title>
        <authorList>
            <person name="Lin S.-Y."/>
            <person name="Tsai C.-F."/>
            <person name="Young C.-C."/>
        </authorList>
    </citation>
    <scope>NUCLEOTIDE SEQUENCE [LARGE SCALE GENOMIC DNA]</scope>
    <source>
        <strain evidence="2 3">CC-CFT640</strain>
    </source>
</reference>
<feature type="signal peptide" evidence="1">
    <location>
        <begin position="1"/>
        <end position="28"/>
    </location>
</feature>
<dbReference type="Proteomes" id="UP000321638">
    <property type="component" value="Unassembled WGS sequence"/>
</dbReference>
<dbReference type="OrthoDB" id="7569823at2"/>